<evidence type="ECO:0000256" key="1">
    <source>
        <dbReference type="ARBA" id="ARBA00000382"/>
    </source>
</evidence>
<dbReference type="EMBL" id="DAKRPA010000041">
    <property type="protein sequence ID" value="DBA01838.1"/>
    <property type="molecule type" value="Genomic_DNA"/>
</dbReference>
<evidence type="ECO:0000256" key="5">
    <source>
        <dbReference type="ARBA" id="ARBA00022801"/>
    </source>
</evidence>
<keyword evidence="4" id="KW-1003">Cell membrane</keyword>
<dbReference type="GO" id="GO:0071555">
    <property type="term" value="P:cell wall organization"/>
    <property type="evidence" value="ECO:0007669"/>
    <property type="project" value="UniProtKB-KW"/>
</dbReference>
<proteinExistence type="predicted"/>
<evidence type="ECO:0000256" key="12">
    <source>
        <dbReference type="ARBA" id="ARBA00042373"/>
    </source>
</evidence>
<dbReference type="InterPro" id="IPR050732">
    <property type="entry name" value="Beta-glucan_modifiers"/>
</dbReference>
<dbReference type="InterPro" id="IPR017853">
    <property type="entry name" value="GH"/>
</dbReference>
<evidence type="ECO:0000256" key="11">
    <source>
        <dbReference type="ARBA" id="ARBA00037649"/>
    </source>
</evidence>
<evidence type="ECO:0000256" key="7">
    <source>
        <dbReference type="ARBA" id="ARBA00023180"/>
    </source>
</evidence>
<evidence type="ECO:0000256" key="9">
    <source>
        <dbReference type="ARBA" id="ARBA00023316"/>
    </source>
</evidence>
<comment type="function">
    <text evidence="11">Glucanases play a role in cell expansion during growth, in cell-cell fusion during mating, and in spore release during sporulation. This enzyme may be involved in beta-glucan degradation. Active on laminarin and lichenan.</text>
</comment>
<comment type="subcellular location">
    <subcellularLocation>
        <location evidence="2">Cell membrane</location>
    </subcellularLocation>
</comment>
<keyword evidence="7" id="KW-0325">Glycoprotein</keyword>
<dbReference type="PANTHER" id="PTHR16631">
    <property type="entry name" value="GLUCAN 1,3-BETA-GLUCOSIDASE"/>
    <property type="match status" value="1"/>
</dbReference>
<dbReference type="GO" id="GO:0042973">
    <property type="term" value="F:glucan endo-1,3-beta-D-glucosidase activity"/>
    <property type="evidence" value="ECO:0007669"/>
    <property type="project" value="UniProtKB-EC"/>
</dbReference>
<evidence type="ECO:0000256" key="10">
    <source>
        <dbReference type="ARBA" id="ARBA00023326"/>
    </source>
</evidence>
<comment type="caution">
    <text evidence="14">The sequence shown here is derived from an EMBL/GenBank/DDBJ whole genome shotgun (WGS) entry which is preliminary data.</text>
</comment>
<dbReference type="Proteomes" id="UP001146120">
    <property type="component" value="Unassembled WGS sequence"/>
</dbReference>
<evidence type="ECO:0000313" key="15">
    <source>
        <dbReference type="Proteomes" id="UP001146120"/>
    </source>
</evidence>
<keyword evidence="9" id="KW-0961">Cell wall biogenesis/degradation</keyword>
<reference evidence="14" key="2">
    <citation type="journal article" date="2023" name="Microbiol Resour">
        <title>Decontamination and Annotation of the Draft Genome Sequence of the Oomycete Lagenidium giganteum ARSEF 373.</title>
        <authorList>
            <person name="Morgan W.R."/>
            <person name="Tartar A."/>
        </authorList>
    </citation>
    <scope>NUCLEOTIDE SEQUENCE</scope>
    <source>
        <strain evidence="14">ARSEF 373</strain>
    </source>
</reference>
<comment type="catalytic activity">
    <reaction evidence="1">
        <text>Hydrolysis of (1-&gt;3)-beta-D-glucosidic linkages in (1-&gt;3)-beta-D-glucans.</text>
        <dbReference type="EC" id="3.2.1.39"/>
    </reaction>
</comment>
<dbReference type="GO" id="GO:0000272">
    <property type="term" value="P:polysaccharide catabolic process"/>
    <property type="evidence" value="ECO:0007669"/>
    <property type="project" value="UniProtKB-KW"/>
</dbReference>
<evidence type="ECO:0000256" key="13">
    <source>
        <dbReference type="ARBA" id="ARBA00043078"/>
    </source>
</evidence>
<keyword evidence="15" id="KW-1185">Reference proteome</keyword>
<evidence type="ECO:0000256" key="3">
    <source>
        <dbReference type="ARBA" id="ARBA00012780"/>
    </source>
</evidence>
<sequence length="252" mass="27974">MFAALATNTGNVAACYSPFHFSEYPIHGGQPNKAALQSAMDNDFKIVSQHFTHVRTFYSQYYGRRCRGIKLYLGVFMTWDGWQSAEVNAAVKAARDYPGTVEAILVGNETLQAFGATRILELVTQIKTGLGNLTTNVKFGTVQHISEYVDRSFDAQTAQLNKALDILGVNIYPFFSAYDPKHPTAELQRQWDSMKAKLPVSKMRLTETGFPTQGEPSFSGVQPSLSKSVAYHNAVKQWAPAGTESFQKFCYA</sequence>
<evidence type="ECO:0000313" key="14">
    <source>
        <dbReference type="EMBL" id="DBA01838.1"/>
    </source>
</evidence>
<dbReference type="SUPFAM" id="SSF51445">
    <property type="entry name" value="(Trans)glycosidases"/>
    <property type="match status" value="1"/>
</dbReference>
<dbReference type="GO" id="GO:0005886">
    <property type="term" value="C:plasma membrane"/>
    <property type="evidence" value="ECO:0007669"/>
    <property type="project" value="UniProtKB-SubCell"/>
</dbReference>
<keyword evidence="10" id="KW-0624">Polysaccharide degradation</keyword>
<dbReference type="PANTHER" id="PTHR16631:SF17">
    <property type="entry name" value="GLUCAN ENDO-1,3-BETA-GLUCOSIDASE BTGC"/>
    <property type="match status" value="1"/>
</dbReference>
<organism evidence="14 15">
    <name type="scientific">Lagenidium giganteum</name>
    <dbReference type="NCBI Taxonomy" id="4803"/>
    <lineage>
        <taxon>Eukaryota</taxon>
        <taxon>Sar</taxon>
        <taxon>Stramenopiles</taxon>
        <taxon>Oomycota</taxon>
        <taxon>Peronosporomycetes</taxon>
        <taxon>Pythiales</taxon>
        <taxon>Pythiaceae</taxon>
    </lineage>
</organism>
<name>A0AAV2Z4G7_9STRA</name>
<evidence type="ECO:0000256" key="6">
    <source>
        <dbReference type="ARBA" id="ARBA00023136"/>
    </source>
</evidence>
<keyword evidence="5" id="KW-0378">Hydrolase</keyword>
<evidence type="ECO:0000256" key="4">
    <source>
        <dbReference type="ARBA" id="ARBA00022475"/>
    </source>
</evidence>
<evidence type="ECO:0000256" key="2">
    <source>
        <dbReference type="ARBA" id="ARBA00004236"/>
    </source>
</evidence>
<protein>
    <recommendedName>
        <fullName evidence="3">glucan endo-1,3-beta-D-glucosidase</fullName>
        <ecNumber evidence="3">3.2.1.39</ecNumber>
    </recommendedName>
    <alternativeName>
        <fullName evidence="13">Endo-1,3-beta-glucanase btgC</fullName>
    </alternativeName>
    <alternativeName>
        <fullName evidence="12">Laminarinase btgC</fullName>
    </alternativeName>
</protein>
<dbReference type="AlphaFoldDB" id="A0AAV2Z4G7"/>
<reference evidence="14" key="1">
    <citation type="submission" date="2022-11" db="EMBL/GenBank/DDBJ databases">
        <authorList>
            <person name="Morgan W.R."/>
            <person name="Tartar A."/>
        </authorList>
    </citation>
    <scope>NUCLEOTIDE SEQUENCE</scope>
    <source>
        <strain evidence="14">ARSEF 373</strain>
    </source>
</reference>
<dbReference type="EC" id="3.2.1.39" evidence="3"/>
<keyword evidence="8" id="KW-0119">Carbohydrate metabolism</keyword>
<evidence type="ECO:0000256" key="8">
    <source>
        <dbReference type="ARBA" id="ARBA00023277"/>
    </source>
</evidence>
<gene>
    <name evidence="14" type="ORF">N0F65_002954</name>
</gene>
<accession>A0AAV2Z4G7</accession>
<keyword evidence="6" id="KW-0472">Membrane</keyword>